<feature type="region of interest" description="Disordered" evidence="1">
    <location>
        <begin position="58"/>
        <end position="87"/>
    </location>
</feature>
<proteinExistence type="predicted"/>
<organism evidence="3 4">
    <name type="scientific">Natronoarchaeum mannanilyticum</name>
    <dbReference type="NCBI Taxonomy" id="926360"/>
    <lineage>
        <taxon>Archaea</taxon>
        <taxon>Methanobacteriati</taxon>
        <taxon>Methanobacteriota</taxon>
        <taxon>Stenosarchaea group</taxon>
        <taxon>Halobacteria</taxon>
        <taxon>Halobacteriales</taxon>
        <taxon>Natronoarchaeaceae</taxon>
    </lineage>
</organism>
<name>A0AAV3T9K3_9EURY</name>
<evidence type="ECO:0000313" key="4">
    <source>
        <dbReference type="Proteomes" id="UP001500420"/>
    </source>
</evidence>
<dbReference type="EMBL" id="BAAADV010000003">
    <property type="protein sequence ID" value="GAA0673104.1"/>
    <property type="molecule type" value="Genomic_DNA"/>
</dbReference>
<accession>A0AAV3T9K3</accession>
<dbReference type="AlphaFoldDB" id="A0AAV3T9K3"/>
<comment type="caution">
    <text evidence="3">The sequence shown here is derived from an EMBL/GenBank/DDBJ whole genome shotgun (WGS) entry which is preliminary data.</text>
</comment>
<evidence type="ECO:0000256" key="1">
    <source>
        <dbReference type="SAM" id="MobiDB-lite"/>
    </source>
</evidence>
<keyword evidence="4" id="KW-1185">Reference proteome</keyword>
<protein>
    <recommendedName>
        <fullName evidence="5">DUF2964 family protein</fullName>
    </recommendedName>
</protein>
<dbReference type="Proteomes" id="UP001500420">
    <property type="component" value="Unassembled WGS sequence"/>
</dbReference>
<gene>
    <name evidence="3" type="ORF">GCM10009020_20040</name>
</gene>
<keyword evidence="2" id="KW-0812">Transmembrane</keyword>
<keyword evidence="2" id="KW-1133">Transmembrane helix</keyword>
<sequence length="87" mass="8697">MVTKRSLAASLLLLGLAFVGIFHAILAIAFDSGLFYIGAVIAALSLLGIVLVNIPADESSPDDSAGPDAAANDADAAVPNGGDENTE</sequence>
<evidence type="ECO:0000256" key="2">
    <source>
        <dbReference type="SAM" id="Phobius"/>
    </source>
</evidence>
<evidence type="ECO:0008006" key="5">
    <source>
        <dbReference type="Google" id="ProtNLM"/>
    </source>
</evidence>
<keyword evidence="2" id="KW-0472">Membrane</keyword>
<feature type="transmembrane region" description="Helical" evidence="2">
    <location>
        <begin position="34"/>
        <end position="54"/>
    </location>
</feature>
<reference evidence="3 4" key="1">
    <citation type="journal article" date="2019" name="Int. J. Syst. Evol. Microbiol.">
        <title>The Global Catalogue of Microorganisms (GCM) 10K type strain sequencing project: providing services to taxonomists for standard genome sequencing and annotation.</title>
        <authorList>
            <consortium name="The Broad Institute Genomics Platform"/>
            <consortium name="The Broad Institute Genome Sequencing Center for Infectious Disease"/>
            <person name="Wu L."/>
            <person name="Ma J."/>
        </authorList>
    </citation>
    <scope>NUCLEOTIDE SEQUENCE [LARGE SCALE GENOMIC DNA]</scope>
    <source>
        <strain evidence="3 4">JCM 16328</strain>
    </source>
</reference>
<dbReference type="RefSeq" id="WP_343773858.1">
    <property type="nucleotide sequence ID" value="NZ_BAAADV010000003.1"/>
</dbReference>
<evidence type="ECO:0000313" key="3">
    <source>
        <dbReference type="EMBL" id="GAA0673104.1"/>
    </source>
</evidence>